<gene>
    <name evidence="1" type="ORF">ACFSR5_17805</name>
</gene>
<evidence type="ECO:0000313" key="1">
    <source>
        <dbReference type="EMBL" id="MFD2549509.1"/>
    </source>
</evidence>
<organism evidence="1 2">
    <name type="scientific">Sphingobacterium suaedae</name>
    <dbReference type="NCBI Taxonomy" id="1686402"/>
    <lineage>
        <taxon>Bacteria</taxon>
        <taxon>Pseudomonadati</taxon>
        <taxon>Bacteroidota</taxon>
        <taxon>Sphingobacteriia</taxon>
        <taxon>Sphingobacteriales</taxon>
        <taxon>Sphingobacteriaceae</taxon>
        <taxon>Sphingobacterium</taxon>
    </lineage>
</organism>
<reference evidence="2" key="1">
    <citation type="journal article" date="2019" name="Int. J. Syst. Evol. Microbiol.">
        <title>The Global Catalogue of Microorganisms (GCM) 10K type strain sequencing project: providing services to taxonomists for standard genome sequencing and annotation.</title>
        <authorList>
            <consortium name="The Broad Institute Genomics Platform"/>
            <consortium name="The Broad Institute Genome Sequencing Center for Infectious Disease"/>
            <person name="Wu L."/>
            <person name="Ma J."/>
        </authorList>
    </citation>
    <scope>NUCLEOTIDE SEQUENCE [LARGE SCALE GENOMIC DNA]</scope>
    <source>
        <strain evidence="2">KCTC 42662</strain>
    </source>
</reference>
<sequence>MKGRMHKIDIALSTCPQKNRADPKGYVGRQAFIGMVEENLTDTDTKVDEFLGRLIDRDNLNAAYLQLVTEVPMVSIKWV</sequence>
<dbReference type="Proteomes" id="UP001597545">
    <property type="component" value="Unassembled WGS sequence"/>
</dbReference>
<proteinExistence type="predicted"/>
<accession>A0ABW5KKK2</accession>
<keyword evidence="2" id="KW-1185">Reference proteome</keyword>
<name>A0ABW5KKK2_9SPHI</name>
<comment type="caution">
    <text evidence="1">The sequence shown here is derived from an EMBL/GenBank/DDBJ whole genome shotgun (WGS) entry which is preliminary data.</text>
</comment>
<dbReference type="EMBL" id="JBHULR010000015">
    <property type="protein sequence ID" value="MFD2549509.1"/>
    <property type="molecule type" value="Genomic_DNA"/>
</dbReference>
<protein>
    <submittedName>
        <fullName evidence="1">Uncharacterized protein</fullName>
    </submittedName>
</protein>
<evidence type="ECO:0000313" key="2">
    <source>
        <dbReference type="Proteomes" id="UP001597545"/>
    </source>
</evidence>
<dbReference type="RefSeq" id="WP_380905826.1">
    <property type="nucleotide sequence ID" value="NZ_JBHUEG010000012.1"/>
</dbReference>